<evidence type="ECO:0000313" key="5">
    <source>
        <dbReference type="Proteomes" id="UP001500784"/>
    </source>
</evidence>
<evidence type="ECO:0000259" key="3">
    <source>
        <dbReference type="PROSITE" id="PS51186"/>
    </source>
</evidence>
<dbReference type="PROSITE" id="PS51186">
    <property type="entry name" value="GNAT"/>
    <property type="match status" value="1"/>
</dbReference>
<accession>A0ABP5AF38</accession>
<evidence type="ECO:0000313" key="4">
    <source>
        <dbReference type="EMBL" id="GAA1908378.1"/>
    </source>
</evidence>
<dbReference type="SUPFAM" id="SSF55729">
    <property type="entry name" value="Acyl-CoA N-acyltransferases (Nat)"/>
    <property type="match status" value="1"/>
</dbReference>
<reference evidence="5" key="1">
    <citation type="journal article" date="2019" name="Int. J. Syst. Evol. Microbiol.">
        <title>The Global Catalogue of Microorganisms (GCM) 10K type strain sequencing project: providing services to taxonomists for standard genome sequencing and annotation.</title>
        <authorList>
            <consortium name="The Broad Institute Genomics Platform"/>
            <consortium name="The Broad Institute Genome Sequencing Center for Infectious Disease"/>
            <person name="Wu L."/>
            <person name="Ma J."/>
        </authorList>
    </citation>
    <scope>NUCLEOTIDE SEQUENCE [LARGE SCALE GENOMIC DNA]</scope>
    <source>
        <strain evidence="5">JCM 13316</strain>
    </source>
</reference>
<dbReference type="InterPro" id="IPR000182">
    <property type="entry name" value="GNAT_dom"/>
</dbReference>
<evidence type="ECO:0000256" key="1">
    <source>
        <dbReference type="ARBA" id="ARBA00022679"/>
    </source>
</evidence>
<dbReference type="Gene3D" id="3.40.630.30">
    <property type="match status" value="1"/>
</dbReference>
<keyword evidence="2" id="KW-0012">Acyltransferase</keyword>
<dbReference type="Proteomes" id="UP001500784">
    <property type="component" value="Unassembled WGS sequence"/>
</dbReference>
<evidence type="ECO:0000256" key="2">
    <source>
        <dbReference type="ARBA" id="ARBA00023315"/>
    </source>
</evidence>
<gene>
    <name evidence="4" type="ORF">GCM10009688_10710</name>
</gene>
<name>A0ABP5AF38_9MICC</name>
<keyword evidence="5" id="KW-1185">Reference proteome</keyword>
<dbReference type="PANTHER" id="PTHR43877">
    <property type="entry name" value="AMINOALKYLPHOSPHONATE N-ACETYLTRANSFERASE-RELATED-RELATED"/>
    <property type="match status" value="1"/>
</dbReference>
<sequence>MHIRTAATADSRALARLDASAWAPEVQVFPPNDADAPFFDNRRGPEDVIVAVDGDSIAGYAHLARHIPIPKNDHVLHLNALVVAPGQRGRGISHQLLDAAVDEARRRGARKLGLRALSTNTVAVELYRQHGFAVEGQLRQEFLQPDGSWADDVWMALFLD</sequence>
<dbReference type="InterPro" id="IPR050832">
    <property type="entry name" value="Bact_Acetyltransf"/>
</dbReference>
<dbReference type="EMBL" id="BAAALV010000002">
    <property type="protein sequence ID" value="GAA1908378.1"/>
    <property type="molecule type" value="Genomic_DNA"/>
</dbReference>
<dbReference type="CDD" id="cd04301">
    <property type="entry name" value="NAT_SF"/>
    <property type="match status" value="1"/>
</dbReference>
<keyword evidence="1" id="KW-0808">Transferase</keyword>
<organism evidence="4 5">
    <name type="scientific">Arthrobacter gandavensis</name>
    <dbReference type="NCBI Taxonomy" id="169960"/>
    <lineage>
        <taxon>Bacteria</taxon>
        <taxon>Bacillati</taxon>
        <taxon>Actinomycetota</taxon>
        <taxon>Actinomycetes</taxon>
        <taxon>Micrococcales</taxon>
        <taxon>Micrococcaceae</taxon>
        <taxon>Arthrobacter</taxon>
    </lineage>
</organism>
<dbReference type="InterPro" id="IPR016181">
    <property type="entry name" value="Acyl_CoA_acyltransferase"/>
</dbReference>
<feature type="domain" description="N-acetyltransferase" evidence="3">
    <location>
        <begin position="1"/>
        <end position="160"/>
    </location>
</feature>
<comment type="caution">
    <text evidence="4">The sequence shown here is derived from an EMBL/GenBank/DDBJ whole genome shotgun (WGS) entry which is preliminary data.</text>
</comment>
<protein>
    <submittedName>
        <fullName evidence="4">GNAT family N-acetyltransferase</fullName>
    </submittedName>
</protein>
<proteinExistence type="predicted"/>
<dbReference type="PANTHER" id="PTHR43877:SF1">
    <property type="entry name" value="ACETYLTRANSFERASE"/>
    <property type="match status" value="1"/>
</dbReference>
<dbReference type="Pfam" id="PF00583">
    <property type="entry name" value="Acetyltransf_1"/>
    <property type="match status" value="1"/>
</dbReference>